<evidence type="ECO:0000256" key="2">
    <source>
        <dbReference type="ARBA" id="ARBA00012417"/>
    </source>
</evidence>
<evidence type="ECO:0000259" key="9">
    <source>
        <dbReference type="SMART" id="SM00482"/>
    </source>
</evidence>
<dbReference type="GO" id="GO:0006261">
    <property type="term" value="P:DNA-templated DNA replication"/>
    <property type="evidence" value="ECO:0007669"/>
    <property type="project" value="InterPro"/>
</dbReference>
<evidence type="ECO:0000256" key="6">
    <source>
        <dbReference type="ARBA" id="ARBA00022932"/>
    </source>
</evidence>
<dbReference type="InterPro" id="IPR002298">
    <property type="entry name" value="DNA_polymerase_A"/>
</dbReference>
<dbReference type="Pfam" id="PF00476">
    <property type="entry name" value="DNA_pol_A"/>
    <property type="match status" value="1"/>
</dbReference>
<dbReference type="InterPro" id="IPR019760">
    <property type="entry name" value="DNA-dir_DNA_pol_A_CS"/>
</dbReference>
<proteinExistence type="inferred from homology"/>
<dbReference type="PANTHER" id="PTHR10133:SF27">
    <property type="entry name" value="DNA POLYMERASE NU"/>
    <property type="match status" value="1"/>
</dbReference>
<accession>A0A7J7IS69</accession>
<organism evidence="10 11">
    <name type="scientific">Cyanidiococcus yangmingshanensis</name>
    <dbReference type="NCBI Taxonomy" id="2690220"/>
    <lineage>
        <taxon>Eukaryota</taxon>
        <taxon>Rhodophyta</taxon>
        <taxon>Bangiophyceae</taxon>
        <taxon>Cyanidiales</taxon>
        <taxon>Cyanidiaceae</taxon>
        <taxon>Cyanidiococcus</taxon>
    </lineage>
</organism>
<dbReference type="SMART" id="SM00482">
    <property type="entry name" value="POLAc"/>
    <property type="match status" value="1"/>
</dbReference>
<dbReference type="InterPro" id="IPR001098">
    <property type="entry name" value="DNA-dir_DNA_pol_A_palm_dom"/>
</dbReference>
<evidence type="ECO:0000256" key="7">
    <source>
        <dbReference type="ARBA" id="ARBA00023125"/>
    </source>
</evidence>
<evidence type="ECO:0000256" key="5">
    <source>
        <dbReference type="ARBA" id="ARBA00022705"/>
    </source>
</evidence>
<dbReference type="Proteomes" id="UP000530660">
    <property type="component" value="Unassembled WGS sequence"/>
</dbReference>
<dbReference type="OrthoDB" id="3123at2759"/>
<evidence type="ECO:0000256" key="3">
    <source>
        <dbReference type="ARBA" id="ARBA00022679"/>
    </source>
</evidence>
<dbReference type="PRINTS" id="PR00868">
    <property type="entry name" value="DNAPOLI"/>
</dbReference>
<reference evidence="10 11" key="1">
    <citation type="journal article" date="2020" name="J. Phycol.">
        <title>Comparative genome analysis reveals Cyanidiococcus gen. nov., a new extremophilic red algal genus sister to Cyanidioschyzon (Cyanidioschyzonaceae, Rhodophyta).</title>
        <authorList>
            <person name="Liu S.-L."/>
            <person name="Chiang Y.-R."/>
            <person name="Yoon H.S."/>
            <person name="Fu H.-Y."/>
        </authorList>
    </citation>
    <scope>NUCLEOTIDE SEQUENCE [LARGE SCALE GENOMIC DNA]</scope>
    <source>
        <strain evidence="10 11">THAL066</strain>
    </source>
</reference>
<evidence type="ECO:0000256" key="8">
    <source>
        <dbReference type="ARBA" id="ARBA00049244"/>
    </source>
</evidence>
<dbReference type="Gene3D" id="1.10.150.20">
    <property type="entry name" value="5' to 3' exonuclease, C-terminal subdomain"/>
    <property type="match status" value="1"/>
</dbReference>
<dbReference type="PANTHER" id="PTHR10133">
    <property type="entry name" value="DNA POLYMERASE I"/>
    <property type="match status" value="1"/>
</dbReference>
<sequence>MRLFGLARGDQVTNVQRSYAKAINYGIPYGVSAFGLAQNLGVSVQEARTLIRDYNAAFPGIALLKRELIERARAVGYASTLLGRRRYLSGLHSSNYSERAAAERAAVNMPIQGSQADMIKVAMVRIWDRLRSMELQTRLVIQIHDELVFEAPESELDLVLPVIREEMERALPLPNDLPVKVRLGYGESWMTAHAA</sequence>
<dbReference type="EC" id="2.7.7.7" evidence="2"/>
<dbReference type="InterPro" id="IPR043502">
    <property type="entry name" value="DNA/RNA_pol_sf"/>
</dbReference>
<dbReference type="GO" id="GO:0003677">
    <property type="term" value="F:DNA binding"/>
    <property type="evidence" value="ECO:0007669"/>
    <property type="project" value="UniProtKB-KW"/>
</dbReference>
<comment type="similarity">
    <text evidence="1">Belongs to the DNA polymerase type-A family.</text>
</comment>
<keyword evidence="7" id="KW-0238">DNA-binding</keyword>
<protein>
    <recommendedName>
        <fullName evidence="2">DNA-directed DNA polymerase</fullName>
        <ecNumber evidence="2">2.7.7.7</ecNumber>
    </recommendedName>
</protein>
<keyword evidence="11" id="KW-1185">Reference proteome</keyword>
<dbReference type="PROSITE" id="PS00447">
    <property type="entry name" value="DNA_POLYMERASE_A"/>
    <property type="match status" value="1"/>
</dbReference>
<keyword evidence="5" id="KW-0235">DNA replication</keyword>
<evidence type="ECO:0000256" key="1">
    <source>
        <dbReference type="ARBA" id="ARBA00007705"/>
    </source>
</evidence>
<dbReference type="EMBL" id="VWRR01000001">
    <property type="protein sequence ID" value="KAF6005394.1"/>
    <property type="molecule type" value="Genomic_DNA"/>
</dbReference>
<gene>
    <name evidence="10" type="ORF">F1559_004877</name>
</gene>
<keyword evidence="6" id="KW-0239">DNA-directed DNA polymerase</keyword>
<keyword evidence="4" id="KW-0548">Nucleotidyltransferase</keyword>
<evidence type="ECO:0000256" key="4">
    <source>
        <dbReference type="ARBA" id="ARBA00022695"/>
    </source>
</evidence>
<dbReference type="Gene3D" id="3.30.70.370">
    <property type="match status" value="1"/>
</dbReference>
<dbReference type="SUPFAM" id="SSF56672">
    <property type="entry name" value="DNA/RNA polymerases"/>
    <property type="match status" value="1"/>
</dbReference>
<comment type="catalytic activity">
    <reaction evidence="8">
        <text>DNA(n) + a 2'-deoxyribonucleoside 5'-triphosphate = DNA(n+1) + diphosphate</text>
        <dbReference type="Rhea" id="RHEA:22508"/>
        <dbReference type="Rhea" id="RHEA-COMP:17339"/>
        <dbReference type="Rhea" id="RHEA-COMP:17340"/>
        <dbReference type="ChEBI" id="CHEBI:33019"/>
        <dbReference type="ChEBI" id="CHEBI:61560"/>
        <dbReference type="ChEBI" id="CHEBI:173112"/>
        <dbReference type="EC" id="2.7.7.7"/>
    </reaction>
</comment>
<dbReference type="AlphaFoldDB" id="A0A7J7IS69"/>
<evidence type="ECO:0000313" key="11">
    <source>
        <dbReference type="Proteomes" id="UP000530660"/>
    </source>
</evidence>
<evidence type="ECO:0000313" key="10">
    <source>
        <dbReference type="EMBL" id="KAF6005394.1"/>
    </source>
</evidence>
<name>A0A7J7IS69_9RHOD</name>
<feature type="domain" description="DNA-directed DNA polymerase family A palm" evidence="9">
    <location>
        <begin position="2"/>
        <end position="155"/>
    </location>
</feature>
<comment type="caution">
    <text evidence="10">The sequence shown here is derived from an EMBL/GenBank/DDBJ whole genome shotgun (WGS) entry which is preliminary data.</text>
</comment>
<dbReference type="GO" id="GO:0006302">
    <property type="term" value="P:double-strand break repair"/>
    <property type="evidence" value="ECO:0007669"/>
    <property type="project" value="TreeGrafter"/>
</dbReference>
<keyword evidence="3" id="KW-0808">Transferase</keyword>
<dbReference type="GO" id="GO:0003887">
    <property type="term" value="F:DNA-directed DNA polymerase activity"/>
    <property type="evidence" value="ECO:0007669"/>
    <property type="project" value="UniProtKB-KW"/>
</dbReference>